<proteinExistence type="inferred from homology"/>
<dbReference type="InterPro" id="IPR003500">
    <property type="entry name" value="RpiB_LacA_LacB"/>
</dbReference>
<dbReference type="GO" id="GO:0016861">
    <property type="term" value="F:intramolecular oxidoreductase activity, interconverting aldoses and ketoses"/>
    <property type="evidence" value="ECO:0007669"/>
    <property type="project" value="UniProtKB-ARBA"/>
</dbReference>
<feature type="active site" description="Proton acceptor" evidence="3">
    <location>
        <position position="65"/>
    </location>
</feature>
<evidence type="ECO:0000256" key="2">
    <source>
        <dbReference type="ARBA" id="ARBA00023235"/>
    </source>
</evidence>
<evidence type="ECO:0000256" key="4">
    <source>
        <dbReference type="PIRSR" id="PIRSR005384-2"/>
    </source>
</evidence>
<dbReference type="AlphaFoldDB" id="A0A233V7T6"/>
<dbReference type="PANTHER" id="PTHR30345">
    <property type="entry name" value="RIBOSE-5-PHOSPHATE ISOMERASE B"/>
    <property type="match status" value="1"/>
</dbReference>
<dbReference type="NCBIfam" id="NF004051">
    <property type="entry name" value="PRK05571.1"/>
    <property type="match status" value="1"/>
</dbReference>
<name>A0A233V7T6_FINMA</name>
<dbReference type="Proteomes" id="UP000215413">
    <property type="component" value="Unassembled WGS sequence"/>
</dbReference>
<dbReference type="Gene3D" id="3.40.1400.10">
    <property type="entry name" value="Sugar-phosphate isomerase, RpiB/LacA/LacB"/>
    <property type="match status" value="1"/>
</dbReference>
<feature type="binding site" evidence="4">
    <location>
        <position position="136"/>
    </location>
    <ligand>
        <name>D-ribulose 5-phosphate</name>
        <dbReference type="ChEBI" id="CHEBI:58121"/>
    </ligand>
</feature>
<comment type="similarity">
    <text evidence="1">Belongs to the LacAB/RpiB family.</text>
</comment>
<keyword evidence="2 5" id="KW-0413">Isomerase</keyword>
<feature type="active site" description="Proton donor" evidence="3">
    <location>
        <position position="98"/>
    </location>
</feature>
<reference evidence="6" key="1">
    <citation type="submission" date="2017-04" db="EMBL/GenBank/DDBJ databases">
        <title>Finegoldia magna isolated from orthopedic joint implant-associated infections.</title>
        <authorList>
            <person name="Bjorklund S."/>
            <person name="Bruggemann H."/>
            <person name="Jensen A."/>
            <person name="Hellmark B."/>
            <person name="Soderquist B."/>
        </authorList>
    </citation>
    <scope>NUCLEOTIDE SEQUENCE [LARGE SCALE GENOMIC DNA]</scope>
    <source>
        <strain evidence="6">CCUG 54800</strain>
    </source>
</reference>
<evidence type="ECO:0000313" key="6">
    <source>
        <dbReference type="Proteomes" id="UP000215413"/>
    </source>
</evidence>
<dbReference type="EMBL" id="NDYC01000010">
    <property type="protein sequence ID" value="OXZ28452.1"/>
    <property type="molecule type" value="Genomic_DNA"/>
</dbReference>
<feature type="binding site" evidence="4">
    <location>
        <begin position="66"/>
        <end position="70"/>
    </location>
    <ligand>
        <name>D-ribulose 5-phosphate</name>
        <dbReference type="ChEBI" id="CHEBI:58121"/>
    </ligand>
</feature>
<accession>A0A233V7T6</accession>
<dbReference type="NCBIfam" id="TIGR00689">
    <property type="entry name" value="rpiB_lacA_lacB"/>
    <property type="match status" value="1"/>
</dbReference>
<dbReference type="PANTHER" id="PTHR30345:SF0">
    <property type="entry name" value="DNA DAMAGE-REPAIR_TOLERATION PROTEIN DRT102"/>
    <property type="match status" value="1"/>
</dbReference>
<dbReference type="InterPro" id="IPR004785">
    <property type="entry name" value="RpiB"/>
</dbReference>
<comment type="caution">
    <text evidence="5">The sequence shown here is derived from an EMBL/GenBank/DDBJ whole genome shotgun (WGS) entry which is preliminary data.</text>
</comment>
<dbReference type="NCBIfam" id="TIGR01120">
    <property type="entry name" value="rpiB"/>
    <property type="match status" value="1"/>
</dbReference>
<protein>
    <submittedName>
        <fullName evidence="5">Ribose 5-phosphate isomerase B</fullName>
    </submittedName>
</protein>
<feature type="binding site" evidence="4">
    <location>
        <position position="132"/>
    </location>
    <ligand>
        <name>D-ribulose 5-phosphate</name>
        <dbReference type="ChEBI" id="CHEBI:58121"/>
    </ligand>
</feature>
<dbReference type="PIRSF" id="PIRSF005384">
    <property type="entry name" value="RpiB_LacA_B"/>
    <property type="match status" value="1"/>
</dbReference>
<gene>
    <name evidence="5" type="ORF">B9N49_02005</name>
</gene>
<dbReference type="InterPro" id="IPR036569">
    <property type="entry name" value="RpiB_LacA_LacB_sf"/>
</dbReference>
<dbReference type="RefSeq" id="WP_094205303.1">
    <property type="nucleotide sequence ID" value="NZ_NDYC01000010.1"/>
</dbReference>
<feature type="binding site" evidence="4">
    <location>
        <position position="99"/>
    </location>
    <ligand>
        <name>D-ribulose 5-phosphate</name>
        <dbReference type="ChEBI" id="CHEBI:58121"/>
    </ligand>
</feature>
<evidence type="ECO:0000313" key="5">
    <source>
        <dbReference type="EMBL" id="OXZ28452.1"/>
    </source>
</evidence>
<feature type="binding site" evidence="4">
    <location>
        <begin position="8"/>
        <end position="9"/>
    </location>
    <ligand>
        <name>D-ribulose 5-phosphate</name>
        <dbReference type="ChEBI" id="CHEBI:58121"/>
    </ligand>
</feature>
<sequence>MKIAIAADHGGFELKDSMVEYIKSLGNEVMDLGTNSADSVDYPDYAKKVCEEIQQGNSDLGILICGTGIGMSLAANKFEGIRAACVSDIYSAKMSRNHNNANVLCIGARVVGDEVAKLIIKTFLENEFEAGRHQRRVDKIMAIEKENKGL</sequence>
<feature type="binding site" evidence="4">
    <location>
        <position position="109"/>
    </location>
    <ligand>
        <name>D-ribulose 5-phosphate</name>
        <dbReference type="ChEBI" id="CHEBI:58121"/>
    </ligand>
</feature>
<evidence type="ECO:0000256" key="3">
    <source>
        <dbReference type="PIRSR" id="PIRSR005384-1"/>
    </source>
</evidence>
<dbReference type="Pfam" id="PF02502">
    <property type="entry name" value="LacAB_rpiB"/>
    <property type="match status" value="1"/>
</dbReference>
<dbReference type="GO" id="GO:0005975">
    <property type="term" value="P:carbohydrate metabolic process"/>
    <property type="evidence" value="ECO:0007669"/>
    <property type="project" value="InterPro"/>
</dbReference>
<evidence type="ECO:0000256" key="1">
    <source>
        <dbReference type="ARBA" id="ARBA00008754"/>
    </source>
</evidence>
<organism evidence="5 6">
    <name type="scientific">Finegoldia magna</name>
    <name type="common">Peptostreptococcus magnus</name>
    <dbReference type="NCBI Taxonomy" id="1260"/>
    <lineage>
        <taxon>Bacteria</taxon>
        <taxon>Bacillati</taxon>
        <taxon>Bacillota</taxon>
        <taxon>Tissierellia</taxon>
        <taxon>Tissierellales</taxon>
        <taxon>Peptoniphilaceae</taxon>
        <taxon>Finegoldia</taxon>
    </lineage>
</organism>
<dbReference type="FunFam" id="3.40.1400.10:FF:000001">
    <property type="entry name" value="Ribose 5-phosphate isomerase B"/>
    <property type="match status" value="1"/>
</dbReference>
<dbReference type="SUPFAM" id="SSF89623">
    <property type="entry name" value="Ribose/Galactose isomerase RpiB/AlsB"/>
    <property type="match status" value="1"/>
</dbReference>